<dbReference type="Gene3D" id="1.10.10.10">
    <property type="entry name" value="Winged helix-like DNA-binding domain superfamily/Winged helix DNA-binding domain"/>
    <property type="match status" value="1"/>
</dbReference>
<dbReference type="InterPro" id="IPR011990">
    <property type="entry name" value="TPR-like_helical_dom_sf"/>
</dbReference>
<dbReference type="Gene3D" id="3.40.50.300">
    <property type="entry name" value="P-loop containing nucleotide triphosphate hydrolases"/>
    <property type="match status" value="1"/>
</dbReference>
<keyword evidence="2" id="KW-0067">ATP-binding</keyword>
<dbReference type="InterPro" id="IPR000792">
    <property type="entry name" value="Tscrpt_reg_LuxR_C"/>
</dbReference>
<dbReference type="SUPFAM" id="SSF48452">
    <property type="entry name" value="TPR-like"/>
    <property type="match status" value="1"/>
</dbReference>
<evidence type="ECO:0000259" key="3">
    <source>
        <dbReference type="SMART" id="SM00421"/>
    </source>
</evidence>
<dbReference type="EMBL" id="JBHSFK010000017">
    <property type="protein sequence ID" value="MFC4502872.1"/>
    <property type="molecule type" value="Genomic_DNA"/>
</dbReference>
<keyword evidence="5" id="KW-1185">Reference proteome</keyword>
<protein>
    <submittedName>
        <fullName evidence="4">AAA family ATPase</fullName>
    </submittedName>
</protein>
<dbReference type="Gene3D" id="1.25.40.10">
    <property type="entry name" value="Tetratricopeptide repeat domain"/>
    <property type="match status" value="1"/>
</dbReference>
<proteinExistence type="predicted"/>
<comment type="caution">
    <text evidence="4">The sequence shown here is derived from an EMBL/GenBank/DDBJ whole genome shotgun (WGS) entry which is preliminary data.</text>
</comment>
<reference evidence="5" key="1">
    <citation type="journal article" date="2019" name="Int. J. Syst. Evol. Microbiol.">
        <title>The Global Catalogue of Microorganisms (GCM) 10K type strain sequencing project: providing services to taxonomists for standard genome sequencing and annotation.</title>
        <authorList>
            <consortium name="The Broad Institute Genomics Platform"/>
            <consortium name="The Broad Institute Genome Sequencing Center for Infectious Disease"/>
            <person name="Wu L."/>
            <person name="Ma J."/>
        </authorList>
    </citation>
    <scope>NUCLEOTIDE SEQUENCE [LARGE SCALE GENOMIC DNA]</scope>
    <source>
        <strain evidence="5">CGMCC 4.7177</strain>
    </source>
</reference>
<dbReference type="Pfam" id="PF13191">
    <property type="entry name" value="AAA_16"/>
    <property type="match status" value="1"/>
</dbReference>
<sequence>MTAPSESPWPVRGGTAASLDLATDCLVGRARELDEVHGRLSDPGGPRLLLVRGERGVGRTALVRAVAERLRTEGTSVLAVGCVPGDGDRPLVLALRLVMALEEHRSATGRQQPAKAVAAALRAAEQRDGTVLAALLRAALERSAPVVVALDDLQHADAGSLAVLHGTDFARVPPGVRLLASAAQTGGRTAGGSVDQLAGAEWARTVVLSRPGPEDTTALVARRLQATPDTSLARRVRELTRGLPGAVDALLTEWTRQGAVRVADGHAFVGVRTPTPVLPDGDRYLRALEALGEPGRAVAGALSILWPLGRPAAELIARSTGLSADAVDDGIRHLVDAEVVEELPGPDGDTARGWTFAIPLTAHAVRERLGPLERSRLSATAVEALWADQDAAGTRYSGSPPGVALLDETEAVAYLADRIADAGALVDRDRAVTDLTAAAKWRYPDSGGRGLLRWCRAAGNLTERPADRVSTLQRYAKAAYQVGDFRTARTIAESMLRNLADVLSPLALQDTANVFTAATGNDEDWGALTRLATAQWWDELGLPPLVTVTGRALALSQLERWQEALDLLARTEHVWATDVRAGVKPSYFRAVAEMALGRPELFRASLALTEASYLGADHVHALATTMFDELLSARDLHTAEALLTAQGITADALAPRSLFLWRHLQGRWDEALEPARWMLANNQTRTPVADGCVIPARTAAVLLARGRPTSARRLVDSVRHSGEGPREYSLDAVAAEVRRTLGDLTGAERILRRGLEAADTGGHVVGLDELWASLAEIHAETGRTGEAVTCLARLERISGLTGGGRSRLRYLLASARVLRQDSPGAAREHLREAVELARSRSQPFETATTLVAAATADAGPAALLNEAYELFGGIGAALPRFHTRAAMRAAGIAVPGRRQATTENEELLGTLIAEGLTNRRIAGVLRLSEDAVANRLSRLFARTGLRSRTEVVTAVLTGGARSRAIVSPRG</sequence>
<feature type="domain" description="HTH luxR-type" evidence="3">
    <location>
        <begin position="898"/>
        <end position="955"/>
    </location>
</feature>
<evidence type="ECO:0000256" key="1">
    <source>
        <dbReference type="ARBA" id="ARBA00022741"/>
    </source>
</evidence>
<dbReference type="RefSeq" id="WP_381167247.1">
    <property type="nucleotide sequence ID" value="NZ_JBHSFK010000017.1"/>
</dbReference>
<dbReference type="SUPFAM" id="SSF46894">
    <property type="entry name" value="C-terminal effector domain of the bipartite response regulators"/>
    <property type="match status" value="1"/>
</dbReference>
<evidence type="ECO:0000313" key="4">
    <source>
        <dbReference type="EMBL" id="MFC4502872.1"/>
    </source>
</evidence>
<dbReference type="InterPro" id="IPR036388">
    <property type="entry name" value="WH-like_DNA-bd_sf"/>
</dbReference>
<dbReference type="InterPro" id="IPR027417">
    <property type="entry name" value="P-loop_NTPase"/>
</dbReference>
<evidence type="ECO:0000313" key="5">
    <source>
        <dbReference type="Proteomes" id="UP001595839"/>
    </source>
</evidence>
<dbReference type="PANTHER" id="PTHR16305:SF35">
    <property type="entry name" value="TRANSCRIPTIONAL ACTIVATOR DOMAIN"/>
    <property type="match status" value="1"/>
</dbReference>
<dbReference type="PANTHER" id="PTHR16305">
    <property type="entry name" value="TESTICULAR SOLUBLE ADENYLYL CYCLASE"/>
    <property type="match status" value="1"/>
</dbReference>
<evidence type="ECO:0000256" key="2">
    <source>
        <dbReference type="ARBA" id="ARBA00022840"/>
    </source>
</evidence>
<accession>A0ABV9AVJ2</accession>
<dbReference type="Proteomes" id="UP001595839">
    <property type="component" value="Unassembled WGS sequence"/>
</dbReference>
<gene>
    <name evidence="4" type="ORF">ACFPIH_25725</name>
</gene>
<dbReference type="InterPro" id="IPR016032">
    <property type="entry name" value="Sig_transdc_resp-reg_C-effctor"/>
</dbReference>
<name>A0ABV9AVJ2_9ACTN</name>
<dbReference type="SUPFAM" id="SSF52540">
    <property type="entry name" value="P-loop containing nucleoside triphosphate hydrolases"/>
    <property type="match status" value="1"/>
</dbReference>
<dbReference type="SMART" id="SM00421">
    <property type="entry name" value="HTH_LUXR"/>
    <property type="match status" value="1"/>
</dbReference>
<keyword evidence="1" id="KW-0547">Nucleotide-binding</keyword>
<organism evidence="4 5">
    <name type="scientific">Streptomyces vulcanius</name>
    <dbReference type="NCBI Taxonomy" id="1441876"/>
    <lineage>
        <taxon>Bacteria</taxon>
        <taxon>Bacillati</taxon>
        <taxon>Actinomycetota</taxon>
        <taxon>Actinomycetes</taxon>
        <taxon>Kitasatosporales</taxon>
        <taxon>Streptomycetaceae</taxon>
        <taxon>Streptomyces</taxon>
    </lineage>
</organism>
<dbReference type="InterPro" id="IPR041664">
    <property type="entry name" value="AAA_16"/>
</dbReference>